<reference evidence="1 2" key="1">
    <citation type="submission" date="2013-09" db="EMBL/GenBank/DDBJ databases">
        <title>High correlation between genotypes and phenotypes of environmental bacteria Comamonas testosteroni strains.</title>
        <authorList>
            <person name="Liu L."/>
            <person name="Zhu W."/>
            <person name="Xia X."/>
            <person name="Xu B."/>
            <person name="Luo M."/>
            <person name="Wang G."/>
        </authorList>
    </citation>
    <scope>NUCLEOTIDE SEQUENCE [LARGE SCALE GENOMIC DNA]</scope>
    <source>
        <strain evidence="1 2">JL40</strain>
    </source>
</reference>
<protein>
    <submittedName>
        <fullName evidence="1">Uncharacterized protein</fullName>
    </submittedName>
</protein>
<gene>
    <name evidence="1" type="ORF">P353_08360</name>
</gene>
<organism evidence="1 2">
    <name type="scientific">Comamonas testosteroni</name>
    <name type="common">Pseudomonas testosteroni</name>
    <dbReference type="NCBI Taxonomy" id="285"/>
    <lineage>
        <taxon>Bacteria</taxon>
        <taxon>Pseudomonadati</taxon>
        <taxon>Pseudomonadota</taxon>
        <taxon>Betaproteobacteria</taxon>
        <taxon>Burkholderiales</taxon>
        <taxon>Comamonadaceae</taxon>
        <taxon>Comamonas</taxon>
    </lineage>
</organism>
<dbReference type="EMBL" id="AWOR01000037">
    <property type="protein sequence ID" value="KGH30864.1"/>
    <property type="molecule type" value="Genomic_DNA"/>
</dbReference>
<evidence type="ECO:0000313" key="1">
    <source>
        <dbReference type="EMBL" id="KGH30864.1"/>
    </source>
</evidence>
<comment type="caution">
    <text evidence="1">The sequence shown here is derived from an EMBL/GenBank/DDBJ whole genome shotgun (WGS) entry which is preliminary data.</text>
</comment>
<dbReference type="AlphaFoldDB" id="A0A096FLS9"/>
<evidence type="ECO:0000313" key="2">
    <source>
        <dbReference type="Proteomes" id="UP000029553"/>
    </source>
</evidence>
<dbReference type="RefSeq" id="WP_034367673.1">
    <property type="nucleotide sequence ID" value="NZ_AWOR01000037.1"/>
</dbReference>
<accession>A0A096FLS9</accession>
<dbReference type="Proteomes" id="UP000029553">
    <property type="component" value="Unassembled WGS sequence"/>
</dbReference>
<sequence>MYFQNNPRDLQLHDRFCGHNPVEVWRNRPLKHKLKHRFNVCAAFVLGEVSIHSFWLGLRHPEYMVALALRRHVANISRGMIFVCPEALAMVEEMHRPSAANEQEHPQLIGRA</sequence>
<name>A0A096FLS9_COMTE</name>
<proteinExistence type="predicted"/>